<gene>
    <name evidence="1" type="ORF">QFC19_009355</name>
</gene>
<organism evidence="1 2">
    <name type="scientific">Naganishia cerealis</name>
    <dbReference type="NCBI Taxonomy" id="610337"/>
    <lineage>
        <taxon>Eukaryota</taxon>
        <taxon>Fungi</taxon>
        <taxon>Dikarya</taxon>
        <taxon>Basidiomycota</taxon>
        <taxon>Agaricomycotina</taxon>
        <taxon>Tremellomycetes</taxon>
        <taxon>Filobasidiales</taxon>
        <taxon>Filobasidiaceae</taxon>
        <taxon>Naganishia</taxon>
    </lineage>
</organism>
<evidence type="ECO:0000313" key="1">
    <source>
        <dbReference type="EMBL" id="KAJ9090929.1"/>
    </source>
</evidence>
<evidence type="ECO:0000313" key="2">
    <source>
        <dbReference type="Proteomes" id="UP001241377"/>
    </source>
</evidence>
<reference evidence="1" key="1">
    <citation type="submission" date="2023-04" db="EMBL/GenBank/DDBJ databases">
        <title>Draft Genome sequencing of Naganishia species isolated from polar environments using Oxford Nanopore Technology.</title>
        <authorList>
            <person name="Leo P."/>
            <person name="Venkateswaran K."/>
        </authorList>
    </citation>
    <scope>NUCLEOTIDE SEQUENCE</scope>
    <source>
        <strain evidence="1">MNA-CCFEE 5261</strain>
    </source>
</reference>
<sequence>MSYRGNFFDLEEYQPSTQDRTVGSNLSKPISRSPSSSGSSTNSDSFPYAFSQGTSRSTAAFSPVSSTPAALNVWVRTSPTDPFVAKTTTLEDGTIKTHRVYGEDAAARDKGLVSEFDWNSDNDSQQKRFKIFRKQRSKWQANAAASKDEKDTRNSFGTALEVTSQNARGTNTLTKSVREIPNRAGGLRQIIRSVTN</sequence>
<dbReference type="EMBL" id="JASBWR010000159">
    <property type="protein sequence ID" value="KAJ9090929.1"/>
    <property type="molecule type" value="Genomic_DNA"/>
</dbReference>
<dbReference type="Proteomes" id="UP001241377">
    <property type="component" value="Unassembled WGS sequence"/>
</dbReference>
<proteinExistence type="predicted"/>
<keyword evidence="2" id="KW-1185">Reference proteome</keyword>
<comment type="caution">
    <text evidence="1">The sequence shown here is derived from an EMBL/GenBank/DDBJ whole genome shotgun (WGS) entry which is preliminary data.</text>
</comment>
<accession>A0ACC2UW32</accession>
<name>A0ACC2UW32_9TREE</name>
<protein>
    <submittedName>
        <fullName evidence="1">Uncharacterized protein</fullName>
    </submittedName>
</protein>